<dbReference type="SMART" id="SM00906">
    <property type="entry name" value="Fungal_trans"/>
    <property type="match status" value="1"/>
</dbReference>
<dbReference type="InterPro" id="IPR007219">
    <property type="entry name" value="XnlR_reg_dom"/>
</dbReference>
<dbReference type="PANTHER" id="PTHR47171">
    <property type="entry name" value="FARA-RELATED"/>
    <property type="match status" value="1"/>
</dbReference>
<dbReference type="Pfam" id="PF04082">
    <property type="entry name" value="Fungal_trans"/>
    <property type="match status" value="1"/>
</dbReference>
<dbReference type="CDD" id="cd12148">
    <property type="entry name" value="fungal_TF_MHR"/>
    <property type="match status" value="1"/>
</dbReference>
<feature type="compositionally biased region" description="Polar residues" evidence="7">
    <location>
        <begin position="76"/>
        <end position="88"/>
    </location>
</feature>
<evidence type="ECO:0000259" key="8">
    <source>
        <dbReference type="PROSITE" id="PS50048"/>
    </source>
</evidence>
<evidence type="ECO:0000256" key="2">
    <source>
        <dbReference type="ARBA" id="ARBA00022833"/>
    </source>
</evidence>
<keyword evidence="1" id="KW-0479">Metal-binding</keyword>
<feature type="domain" description="Zn(2)-C6 fungal-type" evidence="8">
    <location>
        <begin position="16"/>
        <end position="51"/>
    </location>
</feature>
<dbReference type="SMART" id="SM00066">
    <property type="entry name" value="GAL4"/>
    <property type="match status" value="1"/>
</dbReference>
<protein>
    <recommendedName>
        <fullName evidence="8">Zn(2)-C6 fungal-type domain-containing protein</fullName>
    </recommendedName>
</protein>
<comment type="caution">
    <text evidence="9">The sequence shown here is derived from an EMBL/GenBank/DDBJ whole genome shotgun (WGS) entry which is preliminary data.</text>
</comment>
<evidence type="ECO:0000256" key="1">
    <source>
        <dbReference type="ARBA" id="ARBA00022723"/>
    </source>
</evidence>
<keyword evidence="2" id="KW-0862">Zinc</keyword>
<proteinExistence type="predicted"/>
<dbReference type="Gene3D" id="4.10.240.10">
    <property type="entry name" value="Zn(2)-C6 fungal-type DNA-binding domain"/>
    <property type="match status" value="1"/>
</dbReference>
<feature type="region of interest" description="Disordered" evidence="7">
    <location>
        <begin position="510"/>
        <end position="584"/>
    </location>
</feature>
<evidence type="ECO:0000313" key="10">
    <source>
        <dbReference type="Proteomes" id="UP001305779"/>
    </source>
</evidence>
<keyword evidence="4" id="KW-0238">DNA-binding</keyword>
<dbReference type="InterPro" id="IPR001138">
    <property type="entry name" value="Zn2Cys6_DnaBD"/>
</dbReference>
<keyword evidence="5" id="KW-0804">Transcription</keyword>
<reference evidence="9 10" key="1">
    <citation type="journal article" date="2023" name="G3 (Bethesda)">
        <title>A chromosome-level genome assembly of Zasmidium syzygii isolated from banana leaves.</title>
        <authorList>
            <person name="van Westerhoven A.C."/>
            <person name="Mehrabi R."/>
            <person name="Talebi R."/>
            <person name="Steentjes M.B.F."/>
            <person name="Corcolon B."/>
            <person name="Chong P.A."/>
            <person name="Kema G.H.J."/>
            <person name="Seidl M.F."/>
        </authorList>
    </citation>
    <scope>NUCLEOTIDE SEQUENCE [LARGE SCALE GENOMIC DNA]</scope>
    <source>
        <strain evidence="9 10">P124</strain>
    </source>
</reference>
<organism evidence="9 10">
    <name type="scientific">Zasmidium cellare</name>
    <name type="common">Wine cellar mold</name>
    <name type="synonym">Racodium cellare</name>
    <dbReference type="NCBI Taxonomy" id="395010"/>
    <lineage>
        <taxon>Eukaryota</taxon>
        <taxon>Fungi</taxon>
        <taxon>Dikarya</taxon>
        <taxon>Ascomycota</taxon>
        <taxon>Pezizomycotina</taxon>
        <taxon>Dothideomycetes</taxon>
        <taxon>Dothideomycetidae</taxon>
        <taxon>Mycosphaerellales</taxon>
        <taxon>Mycosphaerellaceae</taxon>
        <taxon>Zasmidium</taxon>
    </lineage>
</organism>
<gene>
    <name evidence="9" type="ORF">PRZ48_008671</name>
</gene>
<keyword evidence="10" id="KW-1185">Reference proteome</keyword>
<evidence type="ECO:0000256" key="4">
    <source>
        <dbReference type="ARBA" id="ARBA00023125"/>
    </source>
</evidence>
<dbReference type="Pfam" id="PF00172">
    <property type="entry name" value="Zn_clus"/>
    <property type="match status" value="1"/>
</dbReference>
<feature type="compositionally biased region" description="Polar residues" evidence="7">
    <location>
        <begin position="563"/>
        <end position="584"/>
    </location>
</feature>
<dbReference type="Proteomes" id="UP001305779">
    <property type="component" value="Unassembled WGS sequence"/>
</dbReference>
<feature type="region of interest" description="Disordered" evidence="7">
    <location>
        <begin position="61"/>
        <end position="88"/>
    </location>
</feature>
<evidence type="ECO:0000256" key="3">
    <source>
        <dbReference type="ARBA" id="ARBA00023015"/>
    </source>
</evidence>
<dbReference type="PANTHER" id="PTHR47171:SF3">
    <property type="entry name" value="FARA-RELATED"/>
    <property type="match status" value="1"/>
</dbReference>
<dbReference type="PROSITE" id="PS00463">
    <property type="entry name" value="ZN2_CY6_FUNGAL_1"/>
    <property type="match status" value="1"/>
</dbReference>
<sequence>MQTQIQGDFRRKSNTACGPCKKRKIRCDRLSSDSTEQPCSACRRHGWDCAVFLDQDGPAISKRQRLDRHHRPRTENGLSGTVSSSTVDIASPPAASIPDESPVSISHPSLASADSLKDFYERGIGSDWEVFARAPDKDPLRIVYTGSAIANLNQLVQPSSYALHLPFPSIRPRLDWEPIPGSRAYLTSAVARDLSSLPARHIRDSLIDTYFTFIHPGLPIIDAVEFQAQYASANPSPPLLLLQCMLLAAARVSTHPEVAASRNDMTATIYRRAKALFEMRHENDRVLLVQSALLLTWHVEDADSVSNGPYYWTGLATRIALGLAMHRDLSDASASRMPAADRRLYRHLWWTTLRFEVYTALEYGRPSMIRAEDFDQPALEPGDFLCGDGSNETLACPEFCILDARLCILALDIIRLAAPGTISLADEAAAIDQQLVLLAAELPSTLDFWSCQLRITHNMLIIMLHPYFYTLTKEPTKNFAFPTEDGLDDEQDSDLQPFFQVWAGVQAKRARKEAVQRQSTETPPPSNQEALKPMRDPMPNSPLPPSEPTLMKTPSPRRAPKTEPQSSHRSSSPVPEYTETSNPLDDQWRETLDISLLGLPLEVRDWIYRILLSQPQKGRYQFALFCVCTQVRREILATVTTYGPSLEVSFDLDLISPSRGRLHTKWPLLAEEIRDHSTAIRLRLLETKETTLWSLTAFAYMFTANGAFGQRSPSAPRLTFDYALQATPAIKKRSGAALRSHAQVAFDALQRLADGQNLSFMQLRDHVYDCINNDHLQPPDDVQAAMQWIKQGLHGEWNIMTRQKISLD</sequence>
<dbReference type="EMBL" id="JAXOVC010000006">
    <property type="protein sequence ID" value="KAK4500482.1"/>
    <property type="molecule type" value="Genomic_DNA"/>
</dbReference>
<dbReference type="InterPro" id="IPR036864">
    <property type="entry name" value="Zn2-C6_fun-type_DNA-bd_sf"/>
</dbReference>
<keyword evidence="3" id="KW-0805">Transcription regulation</keyword>
<evidence type="ECO:0000256" key="5">
    <source>
        <dbReference type="ARBA" id="ARBA00023163"/>
    </source>
</evidence>
<dbReference type="PROSITE" id="PS50048">
    <property type="entry name" value="ZN2_CY6_FUNGAL_2"/>
    <property type="match status" value="1"/>
</dbReference>
<evidence type="ECO:0000256" key="7">
    <source>
        <dbReference type="SAM" id="MobiDB-lite"/>
    </source>
</evidence>
<keyword evidence="6" id="KW-0539">Nucleus</keyword>
<evidence type="ECO:0000313" key="9">
    <source>
        <dbReference type="EMBL" id="KAK4500482.1"/>
    </source>
</evidence>
<dbReference type="SUPFAM" id="SSF57701">
    <property type="entry name" value="Zn2/Cys6 DNA-binding domain"/>
    <property type="match status" value="1"/>
</dbReference>
<evidence type="ECO:0000256" key="6">
    <source>
        <dbReference type="ARBA" id="ARBA00023242"/>
    </source>
</evidence>
<dbReference type="CDD" id="cd00067">
    <property type="entry name" value="GAL4"/>
    <property type="match status" value="1"/>
</dbReference>
<feature type="compositionally biased region" description="Basic residues" evidence="7">
    <location>
        <begin position="62"/>
        <end position="72"/>
    </location>
</feature>
<name>A0ABR0EG58_ZASCE</name>
<accession>A0ABR0EG58</accession>
<dbReference type="InterPro" id="IPR052073">
    <property type="entry name" value="Amide_Lactam_Regulators"/>
</dbReference>